<dbReference type="OrthoDB" id="9986677at2759"/>
<name>A0A2X0M580_9BASI</name>
<dbReference type="EMBL" id="FMWP01000089">
    <property type="protein sequence ID" value="SCZ96656.1"/>
    <property type="molecule type" value="Genomic_DNA"/>
</dbReference>
<gene>
    <name evidence="1" type="ORF">BZ3500_MVSOF-1268-A1-R1_CHR4-4G07522</name>
</gene>
<accession>A0A2X0M580</accession>
<reference evidence="2" key="1">
    <citation type="submission" date="2016-10" db="EMBL/GenBank/DDBJ databases">
        <authorList>
            <person name="Jeantristanb JTB J.-T."/>
            <person name="Ricardo R."/>
        </authorList>
    </citation>
    <scope>NUCLEOTIDE SEQUENCE [LARGE SCALE GENOMIC DNA]</scope>
</reference>
<evidence type="ECO:0000313" key="1">
    <source>
        <dbReference type="EMBL" id="SCZ96656.1"/>
    </source>
</evidence>
<keyword evidence="2" id="KW-1185">Reference proteome</keyword>
<dbReference type="AlphaFoldDB" id="A0A2X0M580"/>
<sequence>MYGGTQLMVFVATFSINGGSGTVHEFPNWALKPEGHADCE</sequence>
<evidence type="ECO:0000313" key="2">
    <source>
        <dbReference type="Proteomes" id="UP000249723"/>
    </source>
</evidence>
<organism evidence="1 2">
    <name type="scientific">Microbotryum saponariae</name>
    <dbReference type="NCBI Taxonomy" id="289078"/>
    <lineage>
        <taxon>Eukaryota</taxon>
        <taxon>Fungi</taxon>
        <taxon>Dikarya</taxon>
        <taxon>Basidiomycota</taxon>
        <taxon>Pucciniomycotina</taxon>
        <taxon>Microbotryomycetes</taxon>
        <taxon>Microbotryales</taxon>
        <taxon>Microbotryaceae</taxon>
        <taxon>Microbotryum</taxon>
    </lineage>
</organism>
<proteinExistence type="predicted"/>
<dbReference type="Proteomes" id="UP000249723">
    <property type="component" value="Unassembled WGS sequence"/>
</dbReference>
<protein>
    <submittedName>
        <fullName evidence="1">BZ3500_MvSof-1268-A1-R1_Chr4-4g07522 protein</fullName>
    </submittedName>
</protein>